<protein>
    <submittedName>
        <fullName evidence="1">Uncharacterized protein</fullName>
    </submittedName>
</protein>
<accession>A0A0A9BSL0</accession>
<reference evidence="1" key="1">
    <citation type="submission" date="2014-09" db="EMBL/GenBank/DDBJ databases">
        <authorList>
            <person name="Magalhaes I.L.F."/>
            <person name="Oliveira U."/>
            <person name="Santos F.R."/>
            <person name="Vidigal T.H.D.A."/>
            <person name="Brescovit A.D."/>
            <person name="Santos A.J."/>
        </authorList>
    </citation>
    <scope>NUCLEOTIDE SEQUENCE</scope>
    <source>
        <tissue evidence="1">Shoot tissue taken approximately 20 cm above the soil surface</tissue>
    </source>
</reference>
<organism evidence="1">
    <name type="scientific">Arundo donax</name>
    <name type="common">Giant reed</name>
    <name type="synonym">Donax arundinaceus</name>
    <dbReference type="NCBI Taxonomy" id="35708"/>
    <lineage>
        <taxon>Eukaryota</taxon>
        <taxon>Viridiplantae</taxon>
        <taxon>Streptophyta</taxon>
        <taxon>Embryophyta</taxon>
        <taxon>Tracheophyta</taxon>
        <taxon>Spermatophyta</taxon>
        <taxon>Magnoliopsida</taxon>
        <taxon>Liliopsida</taxon>
        <taxon>Poales</taxon>
        <taxon>Poaceae</taxon>
        <taxon>PACMAD clade</taxon>
        <taxon>Arundinoideae</taxon>
        <taxon>Arundineae</taxon>
        <taxon>Arundo</taxon>
    </lineage>
</organism>
<sequence length="67" mass="7954">MSCVYSLFYQLSYFSLLCFPPASRYFLRGISFPVHMLLVQDVRDKVDNPAVPLLVKRHIFHHFRISH</sequence>
<dbReference type="EMBL" id="GBRH01230866">
    <property type="protein sequence ID" value="JAD67029.1"/>
    <property type="molecule type" value="Transcribed_RNA"/>
</dbReference>
<proteinExistence type="predicted"/>
<dbReference type="AlphaFoldDB" id="A0A0A9BSL0"/>
<reference evidence="1" key="2">
    <citation type="journal article" date="2015" name="Data Brief">
        <title>Shoot transcriptome of the giant reed, Arundo donax.</title>
        <authorList>
            <person name="Barrero R.A."/>
            <person name="Guerrero F.D."/>
            <person name="Moolhuijzen P."/>
            <person name="Goolsby J.A."/>
            <person name="Tidwell J."/>
            <person name="Bellgard S.E."/>
            <person name="Bellgard M.I."/>
        </authorList>
    </citation>
    <scope>NUCLEOTIDE SEQUENCE</scope>
    <source>
        <tissue evidence="1">Shoot tissue taken approximately 20 cm above the soil surface</tissue>
    </source>
</reference>
<evidence type="ECO:0000313" key="1">
    <source>
        <dbReference type="EMBL" id="JAD67029.1"/>
    </source>
</evidence>
<name>A0A0A9BSL0_ARUDO</name>